<accession>A0A9D2SMF9</accession>
<reference evidence="1" key="1">
    <citation type="journal article" date="2021" name="PeerJ">
        <title>Extensive microbial diversity within the chicken gut microbiome revealed by metagenomics and culture.</title>
        <authorList>
            <person name="Gilroy R."/>
            <person name="Ravi A."/>
            <person name="Getino M."/>
            <person name="Pursley I."/>
            <person name="Horton D.L."/>
            <person name="Alikhan N.F."/>
            <person name="Baker D."/>
            <person name="Gharbi K."/>
            <person name="Hall N."/>
            <person name="Watson M."/>
            <person name="Adriaenssens E.M."/>
            <person name="Foster-Nyarko E."/>
            <person name="Jarju S."/>
            <person name="Secka A."/>
            <person name="Antonio M."/>
            <person name="Oren A."/>
            <person name="Chaudhuri R.R."/>
            <person name="La Ragione R."/>
            <person name="Hildebrand F."/>
            <person name="Pallen M.J."/>
        </authorList>
    </citation>
    <scope>NUCLEOTIDE SEQUENCE</scope>
    <source>
        <strain evidence="1">CHK185-5351</strain>
    </source>
</reference>
<reference evidence="1" key="2">
    <citation type="submission" date="2021-04" db="EMBL/GenBank/DDBJ databases">
        <authorList>
            <person name="Gilroy R."/>
        </authorList>
    </citation>
    <scope>NUCLEOTIDE SEQUENCE</scope>
    <source>
        <strain evidence="1">CHK185-5351</strain>
    </source>
</reference>
<protein>
    <submittedName>
        <fullName evidence="1">Uncharacterized protein</fullName>
    </submittedName>
</protein>
<proteinExistence type="predicted"/>
<name>A0A9D2SMF9_9FIRM</name>
<evidence type="ECO:0000313" key="2">
    <source>
        <dbReference type="Proteomes" id="UP000823849"/>
    </source>
</evidence>
<dbReference type="AlphaFoldDB" id="A0A9D2SMF9"/>
<dbReference type="Proteomes" id="UP000823849">
    <property type="component" value="Unassembled WGS sequence"/>
</dbReference>
<organism evidence="1 2">
    <name type="scientific">Candidatus Fusicatenibacter intestinigallinarum</name>
    <dbReference type="NCBI Taxonomy" id="2838598"/>
    <lineage>
        <taxon>Bacteria</taxon>
        <taxon>Bacillati</taxon>
        <taxon>Bacillota</taxon>
        <taxon>Clostridia</taxon>
        <taxon>Lachnospirales</taxon>
        <taxon>Lachnospiraceae</taxon>
        <taxon>Fusicatenibacter</taxon>
    </lineage>
</organism>
<gene>
    <name evidence="1" type="ORF">H9705_09155</name>
</gene>
<sequence>MNYEAFKEALVKETGRQAGESYQVSLQKITKNNGISRDAVSICRKDRKVAPVIYLESFYEQYRKGSSVVRLAADMLEHYREMDSTFLEMDTDFFSDYENARRHIYCKLVNIGMNREMLKEIPYRPYLDLAVVYYYMTDAAGERDATILISRKHLEMWNLSSEELDRQAWDNTLADLTPSLRPMSDILKEYADVQVGEETDSCFLPMYVLTNTKKTFGSICIRYPGVLEQAAEKLGGDFYILPSSVHECILVPAGRTVSSEILKEMVTDINHTQVEPQEVLANQVYLYSRLLNKIVF</sequence>
<dbReference type="InterPro" id="IPR043743">
    <property type="entry name" value="DUF5688"/>
</dbReference>
<comment type="caution">
    <text evidence="1">The sequence shown here is derived from an EMBL/GenBank/DDBJ whole genome shotgun (WGS) entry which is preliminary data.</text>
</comment>
<dbReference type="EMBL" id="DWWU01000038">
    <property type="protein sequence ID" value="HJC15971.1"/>
    <property type="molecule type" value="Genomic_DNA"/>
</dbReference>
<evidence type="ECO:0000313" key="1">
    <source>
        <dbReference type="EMBL" id="HJC15971.1"/>
    </source>
</evidence>
<dbReference type="Pfam" id="PF18941">
    <property type="entry name" value="DUF5688"/>
    <property type="match status" value="1"/>
</dbReference>